<keyword evidence="5" id="KW-1185">Reference proteome</keyword>
<accession>A0AA38T3Y0</accession>
<feature type="signal peptide" evidence="1">
    <location>
        <begin position="1"/>
        <end position="16"/>
    </location>
</feature>
<protein>
    <recommendedName>
        <fullName evidence="6">Reverse transcriptase Ty1/copia-type domain-containing protein</fullName>
    </recommendedName>
</protein>
<feature type="chain" id="PRO_5041346073" description="Reverse transcriptase Ty1/copia-type domain-containing protein" evidence="1">
    <location>
        <begin position="17"/>
        <end position="421"/>
    </location>
</feature>
<proteinExistence type="predicted"/>
<comment type="caution">
    <text evidence="4">The sequence shown here is derived from an EMBL/GenBank/DDBJ whole genome shotgun (WGS) entry which is preliminary data.</text>
</comment>
<sequence>MVILITVLHIILSALGKFDAKFDDGFLVGYSTVFKAYRVFNKRRQTIEETIHVKFDETNPFSTPSFSNNNDVDEWVPKNEAPDASIPTAGSSLSIPDGFEVIPEIPQDTPIYSAVPINQVAPTTFQEDTPSTSGSSEVAPILVDLPQLDVIPEESSSTIATEPLQAVPQPPAQRWTRDHTIDQVLGDPSTGVKTRHQASNHCLYVCFLSENEPSKVEEALADPFWVSAMQEEPGEFERNLVWILVHKPTRKFIIAQGHRHEEGIDYDETFAPVARLEAIRLFLAYAAHMKFQVFQMDVKSAFLNGKLTEEVYVAQPPGFTDPKHPDHLNKALYGLKQAPRAWYDTLSTYIISQGFTHGKIDSTLFVKKSSNLKRVFSSQGKYVREMLQKFEFTTCSEMKTPMAPPLKLDKDSDAEFKSRTP</sequence>
<evidence type="ECO:0008006" key="6">
    <source>
        <dbReference type="Google" id="ProtNLM"/>
    </source>
</evidence>
<dbReference type="Pfam" id="PF07727">
    <property type="entry name" value="RVT_2"/>
    <property type="match status" value="1"/>
</dbReference>
<feature type="domain" description="Retroviral polymerase SH3-like" evidence="3">
    <location>
        <begin position="15"/>
        <end position="63"/>
    </location>
</feature>
<dbReference type="AlphaFoldDB" id="A0AA38T3Y0"/>
<dbReference type="Pfam" id="PF25597">
    <property type="entry name" value="SH3_retrovirus"/>
    <property type="match status" value="1"/>
</dbReference>
<feature type="domain" description="Reverse transcriptase Ty1/copia-type" evidence="2">
    <location>
        <begin position="253"/>
        <end position="370"/>
    </location>
</feature>
<evidence type="ECO:0000259" key="3">
    <source>
        <dbReference type="Pfam" id="PF25597"/>
    </source>
</evidence>
<evidence type="ECO:0000259" key="2">
    <source>
        <dbReference type="Pfam" id="PF07727"/>
    </source>
</evidence>
<dbReference type="InterPro" id="IPR057670">
    <property type="entry name" value="SH3_retrovirus"/>
</dbReference>
<name>A0AA38T3Y0_9ASTR</name>
<dbReference type="InterPro" id="IPR013103">
    <property type="entry name" value="RVT_2"/>
</dbReference>
<keyword evidence="1" id="KW-0732">Signal</keyword>
<dbReference type="EMBL" id="JARYMX010000006">
    <property type="protein sequence ID" value="KAJ9544392.1"/>
    <property type="molecule type" value="Genomic_DNA"/>
</dbReference>
<organism evidence="4 5">
    <name type="scientific">Centaurea solstitialis</name>
    <name type="common">yellow star-thistle</name>
    <dbReference type="NCBI Taxonomy" id="347529"/>
    <lineage>
        <taxon>Eukaryota</taxon>
        <taxon>Viridiplantae</taxon>
        <taxon>Streptophyta</taxon>
        <taxon>Embryophyta</taxon>
        <taxon>Tracheophyta</taxon>
        <taxon>Spermatophyta</taxon>
        <taxon>Magnoliopsida</taxon>
        <taxon>eudicotyledons</taxon>
        <taxon>Gunneridae</taxon>
        <taxon>Pentapetalae</taxon>
        <taxon>asterids</taxon>
        <taxon>campanulids</taxon>
        <taxon>Asterales</taxon>
        <taxon>Asteraceae</taxon>
        <taxon>Carduoideae</taxon>
        <taxon>Cardueae</taxon>
        <taxon>Centaureinae</taxon>
        <taxon>Centaurea</taxon>
    </lineage>
</organism>
<reference evidence="4" key="1">
    <citation type="submission" date="2023-03" db="EMBL/GenBank/DDBJ databases">
        <title>Chromosome-scale reference genome and RAD-based genetic map of yellow starthistle (Centaurea solstitialis) reveal putative structural variation and QTLs associated with invader traits.</title>
        <authorList>
            <person name="Reatini B."/>
            <person name="Cang F.A."/>
            <person name="Jiang Q."/>
            <person name="Mckibben M.T.W."/>
            <person name="Barker M.S."/>
            <person name="Rieseberg L.H."/>
            <person name="Dlugosch K.M."/>
        </authorList>
    </citation>
    <scope>NUCLEOTIDE SEQUENCE</scope>
    <source>
        <strain evidence="4">CAN-66</strain>
        <tissue evidence="4">Leaf</tissue>
    </source>
</reference>
<gene>
    <name evidence="4" type="ORF">OSB04_024099</name>
</gene>
<dbReference type="Proteomes" id="UP001172457">
    <property type="component" value="Chromosome 6"/>
</dbReference>
<evidence type="ECO:0000256" key="1">
    <source>
        <dbReference type="SAM" id="SignalP"/>
    </source>
</evidence>
<evidence type="ECO:0000313" key="4">
    <source>
        <dbReference type="EMBL" id="KAJ9544392.1"/>
    </source>
</evidence>
<evidence type="ECO:0000313" key="5">
    <source>
        <dbReference type="Proteomes" id="UP001172457"/>
    </source>
</evidence>